<dbReference type="EMBL" id="JBFDTB010000015">
    <property type="protein sequence ID" value="MEW3466396.1"/>
    <property type="molecule type" value="Genomic_DNA"/>
</dbReference>
<gene>
    <name evidence="2" type="ORF">AB1I55_09865</name>
</gene>
<keyword evidence="1" id="KW-0732">Signal</keyword>
<evidence type="ECO:0000256" key="1">
    <source>
        <dbReference type="SAM" id="SignalP"/>
    </source>
</evidence>
<organism evidence="2 3">
    <name type="scientific">Enterococcus entomosocium</name>
    <dbReference type="NCBI Taxonomy" id="3034352"/>
    <lineage>
        <taxon>Bacteria</taxon>
        <taxon>Bacillati</taxon>
        <taxon>Bacillota</taxon>
        <taxon>Bacilli</taxon>
        <taxon>Lactobacillales</taxon>
        <taxon>Enterococcaceae</taxon>
        <taxon>Enterococcus</taxon>
    </lineage>
</organism>
<dbReference type="Proteomes" id="UP001554047">
    <property type="component" value="Unassembled WGS sequence"/>
</dbReference>
<dbReference type="RefSeq" id="WP_196044678.1">
    <property type="nucleotide sequence ID" value="NZ_JBFDTA010000010.1"/>
</dbReference>
<comment type="caution">
    <text evidence="2">The sequence shown here is derived from an EMBL/GenBank/DDBJ whole genome shotgun (WGS) entry which is preliminary data.</text>
</comment>
<protein>
    <submittedName>
        <fullName evidence="2">Uncharacterized protein</fullName>
    </submittedName>
</protein>
<sequence>MEKYMKKVAYSLLVLSFLIPAVAHVATDITYKRYGIWSWSSVSDWSVSSTKKYKVTHK</sequence>
<accession>A0ABV3MD75</accession>
<feature type="signal peptide" evidence="1">
    <location>
        <begin position="1"/>
        <end position="25"/>
    </location>
</feature>
<reference evidence="2 3" key="1">
    <citation type="submission" date="2024-05" db="EMBL/GenBank/DDBJ databases">
        <title>Human gut microbiome strain richness.</title>
        <authorList>
            <person name="Chen-Liaw A."/>
        </authorList>
    </citation>
    <scope>NUCLEOTIDE SEQUENCE [LARGE SCALE GENOMIC DNA]</scope>
    <source>
        <strain evidence="2 3">J1100102st1_G3_J1100102_180507</strain>
    </source>
</reference>
<keyword evidence="3" id="KW-1185">Reference proteome</keyword>
<proteinExistence type="predicted"/>
<evidence type="ECO:0000313" key="3">
    <source>
        <dbReference type="Proteomes" id="UP001554047"/>
    </source>
</evidence>
<feature type="chain" id="PRO_5047183391" evidence="1">
    <location>
        <begin position="26"/>
        <end position="58"/>
    </location>
</feature>
<name>A0ABV3MD75_9ENTE</name>
<evidence type="ECO:0000313" key="2">
    <source>
        <dbReference type="EMBL" id="MEW3466396.1"/>
    </source>
</evidence>